<gene>
    <name evidence="2" type="ORF">D6C91_01802</name>
</gene>
<organism evidence="2 3">
    <name type="scientific">Aureobasidium pullulans</name>
    <name type="common">Black yeast</name>
    <name type="synonym">Pullularia pullulans</name>
    <dbReference type="NCBI Taxonomy" id="5580"/>
    <lineage>
        <taxon>Eukaryota</taxon>
        <taxon>Fungi</taxon>
        <taxon>Dikarya</taxon>
        <taxon>Ascomycota</taxon>
        <taxon>Pezizomycotina</taxon>
        <taxon>Dothideomycetes</taxon>
        <taxon>Dothideomycetidae</taxon>
        <taxon>Dothideales</taxon>
        <taxon>Saccotheciaceae</taxon>
        <taxon>Aureobasidium</taxon>
    </lineage>
</organism>
<sequence>MLFPSERHHESCNRYQQSAIVKDMDPQNSEKHSEAYAQPPAYYEQAPPLPPRTASTSSTLQPGGGQPSYPAPPQRLLSARSSTEDISSPVHYTRDPHKLVAYLVPFPKPKLHGIPPEAIPARFLIYTPPPPPLKSPKEGEKEAKVHKLQRKWQEEVRSAKTSTAKTASWQGVKSKATKAIDVAMGWTKSSNLEFINRINIEGDKGTNKHSQDGHPEDQETHRTVGLEEMVLIYPNSIKSSPDQLKIEFVQSMMRSKSKAQRESVIATGLLPVSAAIDIMATLIWPFGGLLEIDAVWAAASIRGAKISRNVTKRLTSTSTTGKHDEDTLKLSFTPSPRLEVLDKYLGAKCHDKDAKTFPSFGAAPTETDCLQAIGWAPSQTGGDAKNWEDEHWETAEVKEDLKTVMTKAAREWEKWCKAYEKNPEKAVKK</sequence>
<feature type="region of interest" description="Disordered" evidence="1">
    <location>
        <begin position="202"/>
        <end position="221"/>
    </location>
</feature>
<evidence type="ECO:0000256" key="1">
    <source>
        <dbReference type="SAM" id="MobiDB-lite"/>
    </source>
</evidence>
<protein>
    <recommendedName>
        <fullName evidence="4">Secreted protein</fullName>
    </recommendedName>
</protein>
<reference evidence="2 3" key="1">
    <citation type="submission" date="2018-10" db="EMBL/GenBank/DDBJ databases">
        <title>Fifty Aureobasidium pullulans genomes reveal a recombining polyextremotolerant generalist.</title>
        <authorList>
            <person name="Gostincar C."/>
            <person name="Turk M."/>
            <person name="Zajc J."/>
            <person name="Gunde-Cimerman N."/>
        </authorList>
    </citation>
    <scope>NUCLEOTIDE SEQUENCE [LARGE SCALE GENOMIC DNA]</scope>
    <source>
        <strain evidence="2 3">EXF-3863</strain>
    </source>
</reference>
<accession>A0A4S9TVZ1</accession>
<dbReference type="AlphaFoldDB" id="A0A4S9TVZ1"/>
<dbReference type="EMBL" id="QZBM01000041">
    <property type="protein sequence ID" value="THZ28768.1"/>
    <property type="molecule type" value="Genomic_DNA"/>
</dbReference>
<feature type="compositionally biased region" description="Basic and acidic residues" evidence="1">
    <location>
        <begin position="22"/>
        <end position="34"/>
    </location>
</feature>
<dbReference type="Proteomes" id="UP000308005">
    <property type="component" value="Unassembled WGS sequence"/>
</dbReference>
<evidence type="ECO:0000313" key="3">
    <source>
        <dbReference type="Proteomes" id="UP000308005"/>
    </source>
</evidence>
<feature type="region of interest" description="Disordered" evidence="1">
    <location>
        <begin position="1"/>
        <end position="91"/>
    </location>
</feature>
<evidence type="ECO:0008006" key="4">
    <source>
        <dbReference type="Google" id="ProtNLM"/>
    </source>
</evidence>
<feature type="compositionally biased region" description="Low complexity" evidence="1">
    <location>
        <begin position="35"/>
        <end position="46"/>
    </location>
</feature>
<comment type="caution">
    <text evidence="2">The sequence shown here is derived from an EMBL/GenBank/DDBJ whole genome shotgun (WGS) entry which is preliminary data.</text>
</comment>
<feature type="compositionally biased region" description="Basic and acidic residues" evidence="1">
    <location>
        <begin position="1"/>
        <end position="12"/>
    </location>
</feature>
<name>A0A4S9TVZ1_AURPU</name>
<evidence type="ECO:0000313" key="2">
    <source>
        <dbReference type="EMBL" id="THZ28768.1"/>
    </source>
</evidence>
<proteinExistence type="predicted"/>